<comment type="caution">
    <text evidence="2">The sequence shown here is derived from an EMBL/GenBank/DDBJ whole genome shotgun (WGS) entry which is preliminary data.</text>
</comment>
<name>A0A8T4IA94_9SPHN</name>
<dbReference type="CDD" id="cd17511">
    <property type="entry name" value="YbjN_AmyR-like"/>
    <property type="match status" value="1"/>
</dbReference>
<dbReference type="Proteomes" id="UP000676996">
    <property type="component" value="Unassembled WGS sequence"/>
</dbReference>
<reference evidence="2" key="1">
    <citation type="submission" date="2021-04" db="EMBL/GenBank/DDBJ databases">
        <title>Ouciella asimina sp. nov., isolated from the surface seawater in the hydrothermal field of Okinawa Trough.</title>
        <authorList>
            <person name="Shuang W."/>
        </authorList>
    </citation>
    <scope>NUCLEOTIDE SEQUENCE</scope>
    <source>
        <strain evidence="2">LXI357</strain>
    </source>
</reference>
<keyword evidence="1" id="KW-0732">Signal</keyword>
<evidence type="ECO:0000313" key="2">
    <source>
        <dbReference type="EMBL" id="MBR0551460.1"/>
    </source>
</evidence>
<proteinExistence type="predicted"/>
<feature type="chain" id="PRO_5035862179" evidence="1">
    <location>
        <begin position="24"/>
        <end position="174"/>
    </location>
</feature>
<evidence type="ECO:0000313" key="3">
    <source>
        <dbReference type="Proteomes" id="UP000676996"/>
    </source>
</evidence>
<dbReference type="AlphaFoldDB" id="A0A8T4IA94"/>
<dbReference type="EMBL" id="JAGRQC010000001">
    <property type="protein sequence ID" value="MBR0551460.1"/>
    <property type="molecule type" value="Genomic_DNA"/>
</dbReference>
<accession>A0A8T4IA94</accession>
<dbReference type="InterPro" id="IPR019660">
    <property type="entry name" value="Put_sensory_transdc_reg_YbjN"/>
</dbReference>
<evidence type="ECO:0000256" key="1">
    <source>
        <dbReference type="SAM" id="SignalP"/>
    </source>
</evidence>
<feature type="signal peptide" evidence="1">
    <location>
        <begin position="1"/>
        <end position="23"/>
    </location>
</feature>
<protein>
    <submittedName>
        <fullName evidence="2">YbjN domain-containing protein</fullName>
    </submittedName>
</protein>
<gene>
    <name evidence="2" type="ORF">J7S20_02945</name>
</gene>
<dbReference type="RefSeq" id="WP_284052734.1">
    <property type="nucleotide sequence ID" value="NZ_JAGRQC010000001.1"/>
</dbReference>
<organism evidence="2 3">
    <name type="scientific">Stakelama marina</name>
    <dbReference type="NCBI Taxonomy" id="2826939"/>
    <lineage>
        <taxon>Bacteria</taxon>
        <taxon>Pseudomonadati</taxon>
        <taxon>Pseudomonadota</taxon>
        <taxon>Alphaproteobacteria</taxon>
        <taxon>Sphingomonadales</taxon>
        <taxon>Sphingomonadaceae</taxon>
        <taxon>Stakelama</taxon>
    </lineage>
</organism>
<dbReference type="Pfam" id="PF10722">
    <property type="entry name" value="YbjN"/>
    <property type="match status" value="1"/>
</dbReference>
<sequence length="174" mass="19440">MIKAAILAGAAMSLLCQPVTALAAARGQNTAVARPVREPRNITADPNKIAEILRAYGFKPQISQSSNGDPYIAIANSGTRFLIFFNNCVEGQNCTTIQFYAGFSTDTPPPWKLINQWNRDNRFAKAYIDDENDPRLEMDMNLNEGGIARSNFVSNFLIWLRLLNAFKTHIGWEK</sequence>
<keyword evidence="3" id="KW-1185">Reference proteome</keyword>